<comment type="caution">
    <text evidence="3">The sequence shown here is derived from an EMBL/GenBank/DDBJ whole genome shotgun (WGS) entry which is preliminary data.</text>
</comment>
<gene>
    <name evidence="4" type="ORF">E3Q02_02268</name>
    <name evidence="3" type="ORF">E3Q17_02042</name>
</gene>
<feature type="domain" description="NAD(P)-binding" evidence="2">
    <location>
        <begin position="9"/>
        <end position="206"/>
    </location>
</feature>
<dbReference type="GO" id="GO:0004074">
    <property type="term" value="F:biliverdin reductase [NAD(P)H] activity"/>
    <property type="evidence" value="ECO:0007669"/>
    <property type="project" value="TreeGrafter"/>
</dbReference>
<dbReference type="Pfam" id="PF13460">
    <property type="entry name" value="NAD_binding_10"/>
    <property type="match status" value="1"/>
</dbReference>
<dbReference type="SUPFAM" id="SSF51735">
    <property type="entry name" value="NAD(P)-binding Rossmann-fold domains"/>
    <property type="match status" value="1"/>
</dbReference>
<dbReference type="EMBL" id="SPRH01000020">
    <property type="protein sequence ID" value="TIC00832.1"/>
    <property type="molecule type" value="Genomic_DNA"/>
</dbReference>
<dbReference type="GO" id="GO:0042602">
    <property type="term" value="F:riboflavin reductase (NADPH) activity"/>
    <property type="evidence" value="ECO:0007669"/>
    <property type="project" value="TreeGrafter"/>
</dbReference>
<proteinExistence type="inferred from homology"/>
<accession>A0A4T0TK36</accession>
<comment type="similarity">
    <text evidence="1">Belongs to the avfA family.</text>
</comment>
<organism evidence="3 5">
    <name type="scientific">Wallemia mellicola</name>
    <dbReference type="NCBI Taxonomy" id="1708541"/>
    <lineage>
        <taxon>Eukaryota</taxon>
        <taxon>Fungi</taxon>
        <taxon>Dikarya</taxon>
        <taxon>Basidiomycota</taxon>
        <taxon>Wallemiomycotina</taxon>
        <taxon>Wallemiomycetes</taxon>
        <taxon>Wallemiales</taxon>
        <taxon>Wallemiaceae</taxon>
        <taxon>Wallemia</taxon>
    </lineage>
</organism>
<evidence type="ECO:0000313" key="3">
    <source>
        <dbReference type="EMBL" id="TIC00832.1"/>
    </source>
</evidence>
<evidence type="ECO:0000313" key="6">
    <source>
        <dbReference type="Proteomes" id="UP000309601"/>
    </source>
</evidence>
<dbReference type="PANTHER" id="PTHR43355">
    <property type="entry name" value="FLAVIN REDUCTASE (NADPH)"/>
    <property type="match status" value="1"/>
</dbReference>
<dbReference type="AlphaFoldDB" id="A0A4T0TK36"/>
<dbReference type="EMBL" id="SPRW01000022">
    <property type="protein sequence ID" value="TIC65260.1"/>
    <property type="molecule type" value="Genomic_DNA"/>
</dbReference>
<dbReference type="InterPro" id="IPR051606">
    <property type="entry name" value="Polyketide_Oxido-like"/>
</dbReference>
<name>A0A4T0TK36_9BASI</name>
<protein>
    <recommendedName>
        <fullName evidence="2">NAD(P)-binding domain-containing protein</fullName>
    </recommendedName>
</protein>
<sequence>MPLHFLVLGGTGAIGTLFTHKALAEGHRLTLYARNPSKLSDSLRAQEKLDVIEGELSDMVALKTAAKCGADAFISCAGPLSGSQGTPITDCYAKLLPLLASNGVHRAIMLCTPSFSQPEDSFSLLWSFGRVFMRLLHFTEFNEMVSVGELVTLRSPADMTWTLFRVGGLTDGAEKDTTATMLGSGKDHVTISRESVAAWLLKEIKDSQWKLKAPYICNT</sequence>
<evidence type="ECO:0000256" key="1">
    <source>
        <dbReference type="ARBA" id="ARBA00038376"/>
    </source>
</evidence>
<dbReference type="Proteomes" id="UP000309601">
    <property type="component" value="Unassembled WGS sequence"/>
</dbReference>
<reference evidence="5 6" key="1">
    <citation type="submission" date="2019-03" db="EMBL/GenBank/DDBJ databases">
        <title>Sequencing 25 genomes of Wallemia mellicola.</title>
        <authorList>
            <person name="Gostincar C."/>
        </authorList>
    </citation>
    <scope>NUCLEOTIDE SEQUENCE [LARGE SCALE GENOMIC DNA]</scope>
    <source>
        <strain evidence="3 5">EXF-1262</strain>
        <strain evidence="4 6">EXF-1274</strain>
    </source>
</reference>
<dbReference type="Gene3D" id="3.40.50.720">
    <property type="entry name" value="NAD(P)-binding Rossmann-like Domain"/>
    <property type="match status" value="1"/>
</dbReference>
<evidence type="ECO:0000313" key="5">
    <source>
        <dbReference type="Proteomes" id="UP000307169"/>
    </source>
</evidence>
<dbReference type="InterPro" id="IPR016040">
    <property type="entry name" value="NAD(P)-bd_dom"/>
</dbReference>
<dbReference type="PANTHER" id="PTHR43355:SF2">
    <property type="entry name" value="FLAVIN REDUCTASE (NADPH)"/>
    <property type="match status" value="1"/>
</dbReference>
<dbReference type="Proteomes" id="UP000307169">
    <property type="component" value="Unassembled WGS sequence"/>
</dbReference>
<evidence type="ECO:0000313" key="4">
    <source>
        <dbReference type="EMBL" id="TIC65260.1"/>
    </source>
</evidence>
<evidence type="ECO:0000259" key="2">
    <source>
        <dbReference type="Pfam" id="PF13460"/>
    </source>
</evidence>
<dbReference type="InterPro" id="IPR036291">
    <property type="entry name" value="NAD(P)-bd_dom_sf"/>
</dbReference>